<feature type="transmembrane region" description="Helical" evidence="5">
    <location>
        <begin position="6"/>
        <end position="26"/>
    </location>
</feature>
<evidence type="ECO:0000256" key="2">
    <source>
        <dbReference type="ARBA" id="ARBA00022692"/>
    </source>
</evidence>
<evidence type="ECO:0000256" key="4">
    <source>
        <dbReference type="ARBA" id="ARBA00023136"/>
    </source>
</evidence>
<keyword evidence="3 5" id="KW-1133">Transmembrane helix</keyword>
<dbReference type="GO" id="GO:0016020">
    <property type="term" value="C:membrane"/>
    <property type="evidence" value="ECO:0007669"/>
    <property type="project" value="UniProtKB-SubCell"/>
</dbReference>
<dbReference type="AlphaFoldDB" id="A0AA37TSD5"/>
<feature type="transmembrane region" description="Helical" evidence="5">
    <location>
        <begin position="111"/>
        <end position="132"/>
    </location>
</feature>
<sequence>MQLTVSAFYIGATGLLALYLGYLVVAMRRKAKIGVGDGGNKDLQLRIRAHANLLEYAPIVLLLFIGAESMQLSPWILHLFGVAWIVARIAHPWGLIVGRGAVHSGRFWGTLITWILLAALALITMLLAIIRWV</sequence>
<protein>
    <submittedName>
        <fullName evidence="6">Glutathione S-transferase</fullName>
    </submittedName>
</protein>
<evidence type="ECO:0000313" key="7">
    <source>
        <dbReference type="Proteomes" id="UP001157439"/>
    </source>
</evidence>
<evidence type="ECO:0000313" key="6">
    <source>
        <dbReference type="EMBL" id="GLS84908.1"/>
    </source>
</evidence>
<keyword evidence="7" id="KW-1185">Reference proteome</keyword>
<dbReference type="Gene3D" id="1.20.120.550">
    <property type="entry name" value="Membrane associated eicosanoid/glutathione metabolism-like domain"/>
    <property type="match status" value="1"/>
</dbReference>
<organism evidence="6 7">
    <name type="scientific">Paraferrimonas haliotis</name>
    <dbReference type="NCBI Taxonomy" id="2013866"/>
    <lineage>
        <taxon>Bacteria</taxon>
        <taxon>Pseudomonadati</taxon>
        <taxon>Pseudomonadota</taxon>
        <taxon>Gammaproteobacteria</taxon>
        <taxon>Alteromonadales</taxon>
        <taxon>Ferrimonadaceae</taxon>
        <taxon>Paraferrimonas</taxon>
    </lineage>
</organism>
<keyword evidence="2 5" id="KW-0812">Transmembrane</keyword>
<name>A0AA37TSD5_9GAMM</name>
<dbReference type="RefSeq" id="WP_095499361.1">
    <property type="nucleotide sequence ID" value="NZ_BSPO01000014.1"/>
</dbReference>
<accession>A0AA37TSD5</accession>
<proteinExistence type="predicted"/>
<evidence type="ECO:0000256" key="1">
    <source>
        <dbReference type="ARBA" id="ARBA00004370"/>
    </source>
</evidence>
<comment type="subcellular location">
    <subcellularLocation>
        <location evidence="1">Membrane</location>
    </subcellularLocation>
</comment>
<dbReference type="Pfam" id="PF01124">
    <property type="entry name" value="MAPEG"/>
    <property type="match status" value="1"/>
</dbReference>
<evidence type="ECO:0000256" key="3">
    <source>
        <dbReference type="ARBA" id="ARBA00022989"/>
    </source>
</evidence>
<dbReference type="Proteomes" id="UP001157439">
    <property type="component" value="Unassembled WGS sequence"/>
</dbReference>
<keyword evidence="4 5" id="KW-0472">Membrane</keyword>
<feature type="transmembrane region" description="Helical" evidence="5">
    <location>
        <begin position="72"/>
        <end position="90"/>
    </location>
</feature>
<dbReference type="SUPFAM" id="SSF161084">
    <property type="entry name" value="MAPEG domain-like"/>
    <property type="match status" value="1"/>
</dbReference>
<comment type="caution">
    <text evidence="6">The sequence shown here is derived from an EMBL/GenBank/DDBJ whole genome shotgun (WGS) entry which is preliminary data.</text>
</comment>
<gene>
    <name evidence="6" type="ORF">GCM10007894_28850</name>
</gene>
<evidence type="ECO:0000256" key="5">
    <source>
        <dbReference type="SAM" id="Phobius"/>
    </source>
</evidence>
<dbReference type="InterPro" id="IPR023352">
    <property type="entry name" value="MAPEG-like_dom_sf"/>
</dbReference>
<dbReference type="EMBL" id="BSPO01000014">
    <property type="protein sequence ID" value="GLS84908.1"/>
    <property type="molecule type" value="Genomic_DNA"/>
</dbReference>
<reference evidence="6 7" key="1">
    <citation type="journal article" date="2014" name="Int. J. Syst. Evol. Microbiol.">
        <title>Complete genome sequence of Corynebacterium casei LMG S-19264T (=DSM 44701T), isolated from a smear-ripened cheese.</title>
        <authorList>
            <consortium name="US DOE Joint Genome Institute (JGI-PGF)"/>
            <person name="Walter F."/>
            <person name="Albersmeier A."/>
            <person name="Kalinowski J."/>
            <person name="Ruckert C."/>
        </authorList>
    </citation>
    <scope>NUCLEOTIDE SEQUENCE [LARGE SCALE GENOMIC DNA]</scope>
    <source>
        <strain evidence="6 7">NBRC 112785</strain>
    </source>
</reference>
<dbReference type="InterPro" id="IPR001129">
    <property type="entry name" value="Membr-assoc_MAPEG"/>
</dbReference>
<dbReference type="PANTHER" id="PTHR35814:SF1">
    <property type="entry name" value="GLUTATHIONE S-TRANSFERASE-RELATED"/>
    <property type="match status" value="1"/>
</dbReference>
<dbReference type="PANTHER" id="PTHR35814">
    <property type="match status" value="1"/>
</dbReference>